<dbReference type="CDD" id="cd07377">
    <property type="entry name" value="WHTH_GntR"/>
    <property type="match status" value="1"/>
</dbReference>
<accession>A0AAE6NKU0</accession>
<dbReference type="Proteomes" id="UP000194225">
    <property type="component" value="Unassembled WGS sequence"/>
</dbReference>
<evidence type="ECO:0000259" key="4">
    <source>
        <dbReference type="PROSITE" id="PS50949"/>
    </source>
</evidence>
<evidence type="ECO:0000313" key="8">
    <source>
        <dbReference type="Proteomes" id="UP000325458"/>
    </source>
</evidence>
<reference evidence="5 7" key="1">
    <citation type="submission" date="2016-09" db="EMBL/GenBank/DDBJ databases">
        <title>Streptomyces platensis DSM40041, a candidate organism with high potential of specific P450 cytochromes.</title>
        <authorList>
            <person name="Grumaz C."/>
            <person name="Vainshtein Y."/>
            <person name="Kirstahler P."/>
            <person name="Sohn K."/>
        </authorList>
    </citation>
    <scope>NUCLEOTIDE SEQUENCE [LARGE SCALE GENOMIC DNA]</scope>
    <source>
        <strain evidence="5 7">DSM 40041</strain>
    </source>
</reference>
<evidence type="ECO:0000313" key="5">
    <source>
        <dbReference type="EMBL" id="OSY45774.1"/>
    </source>
</evidence>
<protein>
    <submittedName>
        <fullName evidence="6">GntR family transcriptional regulator</fullName>
    </submittedName>
    <submittedName>
        <fullName evidence="5">HTH-type transcriptional regulator YjiR</fullName>
    </submittedName>
</protein>
<evidence type="ECO:0000256" key="3">
    <source>
        <dbReference type="ARBA" id="ARBA00023163"/>
    </source>
</evidence>
<dbReference type="PROSITE" id="PS50949">
    <property type="entry name" value="HTH_GNTR"/>
    <property type="match status" value="1"/>
</dbReference>
<dbReference type="GO" id="GO:0003677">
    <property type="term" value="F:DNA binding"/>
    <property type="evidence" value="ECO:0007669"/>
    <property type="project" value="UniProtKB-KW"/>
</dbReference>
<evidence type="ECO:0000313" key="6">
    <source>
        <dbReference type="EMBL" id="QEV53680.1"/>
    </source>
</evidence>
<dbReference type="PANTHER" id="PTHR44846">
    <property type="entry name" value="MANNOSYL-D-GLYCERATE TRANSPORT/METABOLISM SYSTEM REPRESSOR MNGR-RELATED"/>
    <property type="match status" value="1"/>
</dbReference>
<dbReference type="SUPFAM" id="SSF46785">
    <property type="entry name" value="Winged helix' DNA-binding domain"/>
    <property type="match status" value="1"/>
</dbReference>
<dbReference type="AlphaFoldDB" id="A0AAE6NKU0"/>
<keyword evidence="3" id="KW-0804">Transcription</keyword>
<keyword evidence="7" id="KW-1185">Reference proteome</keyword>
<organism evidence="6 8">
    <name type="scientific">Streptomyces platensis</name>
    <dbReference type="NCBI Taxonomy" id="58346"/>
    <lineage>
        <taxon>Bacteria</taxon>
        <taxon>Bacillati</taxon>
        <taxon>Actinomycetota</taxon>
        <taxon>Actinomycetes</taxon>
        <taxon>Kitasatosporales</taxon>
        <taxon>Streptomycetaceae</taxon>
        <taxon>Streptomyces</taxon>
    </lineage>
</organism>
<dbReference type="Proteomes" id="UP000325458">
    <property type="component" value="Chromosome"/>
</dbReference>
<sequence>MTPTADASRRVNEQIADALQRDIESGKLKAGEKLPAVRSIASDFGVAAGTATKALQLLAQRGVVRPDSTRGYFVNSQAEKPEGSEPSPEFVAIMKEIEAIRAHLARLDDRLHQLEETKHPE</sequence>
<evidence type="ECO:0000313" key="7">
    <source>
        <dbReference type="Proteomes" id="UP000194225"/>
    </source>
</evidence>
<feature type="domain" description="HTH gntR-type" evidence="4">
    <location>
        <begin position="9"/>
        <end position="77"/>
    </location>
</feature>
<evidence type="ECO:0000256" key="2">
    <source>
        <dbReference type="ARBA" id="ARBA00023125"/>
    </source>
</evidence>
<dbReference type="EMBL" id="MIGA01000015">
    <property type="protein sequence ID" value="OSY45774.1"/>
    <property type="molecule type" value="Genomic_DNA"/>
</dbReference>
<name>A0AAE6NKU0_STRPT</name>
<evidence type="ECO:0000256" key="1">
    <source>
        <dbReference type="ARBA" id="ARBA00023015"/>
    </source>
</evidence>
<dbReference type="InterPro" id="IPR036390">
    <property type="entry name" value="WH_DNA-bd_sf"/>
</dbReference>
<keyword evidence="2" id="KW-0238">DNA-binding</keyword>
<dbReference type="InterPro" id="IPR036388">
    <property type="entry name" value="WH-like_DNA-bd_sf"/>
</dbReference>
<dbReference type="KEGG" id="spla:CP981_20280"/>
<dbReference type="InterPro" id="IPR050679">
    <property type="entry name" value="Bact_HTH_transcr_reg"/>
</dbReference>
<dbReference type="Pfam" id="PF00392">
    <property type="entry name" value="GntR"/>
    <property type="match status" value="1"/>
</dbReference>
<dbReference type="Gene3D" id="1.10.10.10">
    <property type="entry name" value="Winged helix-like DNA-binding domain superfamily/Winged helix DNA-binding domain"/>
    <property type="match status" value="1"/>
</dbReference>
<dbReference type="InterPro" id="IPR000524">
    <property type="entry name" value="Tscrpt_reg_HTH_GntR"/>
</dbReference>
<proteinExistence type="predicted"/>
<keyword evidence="1" id="KW-0805">Transcription regulation</keyword>
<dbReference type="GO" id="GO:0003700">
    <property type="term" value="F:DNA-binding transcription factor activity"/>
    <property type="evidence" value="ECO:0007669"/>
    <property type="project" value="InterPro"/>
</dbReference>
<dbReference type="PANTHER" id="PTHR44846:SF1">
    <property type="entry name" value="MANNOSYL-D-GLYCERATE TRANSPORT_METABOLISM SYSTEM REPRESSOR MNGR-RELATED"/>
    <property type="match status" value="1"/>
</dbReference>
<dbReference type="EMBL" id="CP023691">
    <property type="protein sequence ID" value="QEV53680.1"/>
    <property type="molecule type" value="Genomic_DNA"/>
</dbReference>
<gene>
    <name evidence="5" type="primary">yjiR_1</name>
    <name evidence="5" type="ORF">BG653_02799</name>
    <name evidence="6" type="ORF">CP981_20280</name>
</gene>
<dbReference type="GeneID" id="90925622"/>
<dbReference type="RefSeq" id="WP_085924636.1">
    <property type="nucleotide sequence ID" value="NZ_BAABSS010000053.1"/>
</dbReference>
<reference evidence="6 8" key="2">
    <citation type="submission" date="2017-09" db="EMBL/GenBank/DDBJ databases">
        <authorList>
            <person name="Lee N."/>
            <person name="Cho B.-K."/>
        </authorList>
    </citation>
    <scope>NUCLEOTIDE SEQUENCE [LARGE SCALE GENOMIC DNA]</scope>
    <source>
        <strain evidence="6 8">ATCC 23948</strain>
    </source>
</reference>
<dbReference type="SMART" id="SM00345">
    <property type="entry name" value="HTH_GNTR"/>
    <property type="match status" value="1"/>
</dbReference>
<dbReference type="GO" id="GO:0045892">
    <property type="term" value="P:negative regulation of DNA-templated transcription"/>
    <property type="evidence" value="ECO:0007669"/>
    <property type="project" value="TreeGrafter"/>
</dbReference>